<dbReference type="EMBL" id="LNYP01000031">
    <property type="protein sequence ID" value="KTD37301.1"/>
    <property type="molecule type" value="Genomic_DNA"/>
</dbReference>
<accession>A0A0W0WYA6</accession>
<evidence type="ECO:0000313" key="1">
    <source>
        <dbReference type="EMBL" id="KTD37301.1"/>
    </source>
</evidence>
<dbReference type="Proteomes" id="UP000054858">
    <property type="component" value="Unassembled WGS sequence"/>
</dbReference>
<comment type="caution">
    <text evidence="1">The sequence shown here is derived from an EMBL/GenBank/DDBJ whole genome shotgun (WGS) entry which is preliminary data.</text>
</comment>
<sequence>MLKSESIKRVVLSISFNTSPTIFECCCSDNKLQTMTQVFANKASTGRGMLDSPVLINISIEIIILSLPQYLEHHFHSHQGHQMAYRYNHFFYKILVHLVMTRRANYDSLGF</sequence>
<protein>
    <submittedName>
        <fullName evidence="1">Uncharacterized protein</fullName>
    </submittedName>
</protein>
<dbReference type="AlphaFoldDB" id="A0A0W0WYA6"/>
<gene>
    <name evidence="1" type="ORF">Loak_2437</name>
</gene>
<evidence type="ECO:0000313" key="2">
    <source>
        <dbReference type="Proteomes" id="UP000054858"/>
    </source>
</evidence>
<organism evidence="1 2">
    <name type="scientific">Legionella oakridgensis</name>
    <dbReference type="NCBI Taxonomy" id="29423"/>
    <lineage>
        <taxon>Bacteria</taxon>
        <taxon>Pseudomonadati</taxon>
        <taxon>Pseudomonadota</taxon>
        <taxon>Gammaproteobacteria</taxon>
        <taxon>Legionellales</taxon>
        <taxon>Legionellaceae</taxon>
        <taxon>Legionella</taxon>
    </lineage>
</organism>
<proteinExistence type="predicted"/>
<name>A0A0W0WYA6_9GAMM</name>
<reference evidence="1 2" key="1">
    <citation type="submission" date="2015-11" db="EMBL/GenBank/DDBJ databases">
        <title>Genomic analysis of 38 Legionella species identifies large and diverse effector repertoires.</title>
        <authorList>
            <person name="Burstein D."/>
            <person name="Amaro F."/>
            <person name="Zusman T."/>
            <person name="Lifshitz Z."/>
            <person name="Cohen O."/>
            <person name="Gilbert J.A."/>
            <person name="Pupko T."/>
            <person name="Shuman H.A."/>
            <person name="Segal G."/>
        </authorList>
    </citation>
    <scope>NUCLEOTIDE SEQUENCE [LARGE SCALE GENOMIC DNA]</scope>
    <source>
        <strain evidence="1 2">Oak Ridge-10</strain>
    </source>
</reference>